<dbReference type="Pfam" id="PF02581">
    <property type="entry name" value="TMP-TENI"/>
    <property type="match status" value="1"/>
</dbReference>
<accession>A0A2N0ZC50</accession>
<dbReference type="RefSeq" id="WP_066199052.1">
    <property type="nucleotide sequence ID" value="NZ_JBDLOW010000002.1"/>
</dbReference>
<organism evidence="4 5">
    <name type="scientific">Cytobacillus horneckiae</name>
    <dbReference type="NCBI Taxonomy" id="549687"/>
    <lineage>
        <taxon>Bacteria</taxon>
        <taxon>Bacillati</taxon>
        <taxon>Bacillota</taxon>
        <taxon>Bacilli</taxon>
        <taxon>Bacillales</taxon>
        <taxon>Bacillaceae</taxon>
        <taxon>Cytobacillus</taxon>
    </lineage>
</organism>
<dbReference type="Gene3D" id="3.20.20.70">
    <property type="entry name" value="Aldolase class I"/>
    <property type="match status" value="1"/>
</dbReference>
<dbReference type="PANTHER" id="PTHR20857">
    <property type="entry name" value="THIAMINE-PHOSPHATE PYROPHOSPHORYLASE"/>
    <property type="match status" value="1"/>
</dbReference>
<dbReference type="InterPro" id="IPR036206">
    <property type="entry name" value="ThiamineP_synth_sf"/>
</dbReference>
<dbReference type="AlphaFoldDB" id="A0A2N0ZC50"/>
<evidence type="ECO:0000259" key="3">
    <source>
        <dbReference type="Pfam" id="PF02581"/>
    </source>
</evidence>
<proteinExistence type="predicted"/>
<gene>
    <name evidence="4" type="ORF">CWS20_20655</name>
</gene>
<evidence type="ECO:0000313" key="5">
    <source>
        <dbReference type="Proteomes" id="UP000233343"/>
    </source>
</evidence>
<dbReference type="CDD" id="cd00564">
    <property type="entry name" value="TMP_TenI"/>
    <property type="match status" value="1"/>
</dbReference>
<dbReference type="GO" id="GO:0004789">
    <property type="term" value="F:thiamine-phosphate diphosphorylase activity"/>
    <property type="evidence" value="ECO:0007669"/>
    <property type="project" value="TreeGrafter"/>
</dbReference>
<evidence type="ECO:0000256" key="2">
    <source>
        <dbReference type="ARBA" id="ARBA00022977"/>
    </source>
</evidence>
<dbReference type="GO" id="GO:0005737">
    <property type="term" value="C:cytoplasm"/>
    <property type="evidence" value="ECO:0007669"/>
    <property type="project" value="TreeGrafter"/>
</dbReference>
<name>A0A2N0ZC50_9BACI</name>
<dbReference type="GO" id="GO:0009228">
    <property type="term" value="P:thiamine biosynthetic process"/>
    <property type="evidence" value="ECO:0007669"/>
    <property type="project" value="UniProtKB-KW"/>
</dbReference>
<dbReference type="EMBL" id="PISD01000050">
    <property type="protein sequence ID" value="PKG27080.1"/>
    <property type="molecule type" value="Genomic_DNA"/>
</dbReference>
<dbReference type="InterPro" id="IPR013785">
    <property type="entry name" value="Aldolase_TIM"/>
</dbReference>
<keyword evidence="5" id="KW-1185">Reference proteome</keyword>
<keyword evidence="2" id="KW-0784">Thiamine biosynthesis</keyword>
<feature type="domain" description="Thiamine phosphate synthase/TenI" evidence="3">
    <location>
        <begin position="7"/>
        <end position="180"/>
    </location>
</feature>
<dbReference type="NCBIfam" id="NF005819">
    <property type="entry name" value="PRK07695.1"/>
    <property type="match status" value="1"/>
</dbReference>
<comment type="pathway">
    <text evidence="1">Cofactor biosynthesis; thiamine diphosphate biosynthesis.</text>
</comment>
<reference evidence="4 5" key="1">
    <citation type="journal article" date="2010" name="Int. J. Syst. Evol. Microbiol.">
        <title>Bacillus horneckiae sp. nov., isolated from a spacecraft-assembly clean room.</title>
        <authorList>
            <person name="Vaishampayan P."/>
            <person name="Probst A."/>
            <person name="Krishnamurthi S."/>
            <person name="Ghosh S."/>
            <person name="Osman S."/>
            <person name="McDowall A."/>
            <person name="Ruckmani A."/>
            <person name="Mayilraj S."/>
            <person name="Venkateswaran K."/>
        </authorList>
    </citation>
    <scope>NUCLEOTIDE SEQUENCE [LARGE SCALE GENOMIC DNA]</scope>
    <source>
        <strain evidence="5">1PO1SC</strain>
    </source>
</reference>
<dbReference type="SUPFAM" id="SSF51391">
    <property type="entry name" value="Thiamin phosphate synthase"/>
    <property type="match status" value="1"/>
</dbReference>
<dbReference type="PANTHER" id="PTHR20857:SF22">
    <property type="entry name" value="THIAZOLE TAUTOMERASE"/>
    <property type="match status" value="1"/>
</dbReference>
<dbReference type="Proteomes" id="UP000233343">
    <property type="component" value="Unassembled WGS sequence"/>
</dbReference>
<evidence type="ECO:0000313" key="4">
    <source>
        <dbReference type="EMBL" id="PKG27080.1"/>
    </source>
</evidence>
<evidence type="ECO:0000256" key="1">
    <source>
        <dbReference type="ARBA" id="ARBA00004948"/>
    </source>
</evidence>
<protein>
    <submittedName>
        <fullName evidence="4">Thiamine phosphate synthase</fullName>
    </submittedName>
</protein>
<sequence>MGKQLHLISDGRLTLSEFANIASKVEPFVDFFHLREKKRSSLELYNGVQLLVNKGIPLRKIIVNDRVDVASVFSIGIQLAFHSLPVRIVKSHFPGMLIGRSIHSIEEAIAAEKEGADFVIYGHVYMTDSKRNLPPKGLNDLRCIKEKSDIPVIAIGGITPANVAEVIQSGTDGIAVMSGILYADNPVQAAQCYAKQLN</sequence>
<comment type="caution">
    <text evidence="4">The sequence shown here is derived from an EMBL/GenBank/DDBJ whole genome shotgun (WGS) entry which is preliminary data.</text>
</comment>
<dbReference type="InterPro" id="IPR022998">
    <property type="entry name" value="ThiamineP_synth_TenI"/>
</dbReference>